<dbReference type="Gene3D" id="3.40.50.150">
    <property type="entry name" value="Vaccinia Virus protein VP39"/>
    <property type="match status" value="1"/>
</dbReference>
<keyword evidence="1 5" id="KW-0489">Methyltransferase</keyword>
<dbReference type="PANTHER" id="PTHR43464">
    <property type="entry name" value="METHYLTRANSFERASE"/>
    <property type="match status" value="1"/>
</dbReference>
<evidence type="ECO:0000313" key="6">
    <source>
        <dbReference type="Proteomes" id="UP001156669"/>
    </source>
</evidence>
<reference evidence="6" key="1">
    <citation type="journal article" date="2019" name="Int. J. Syst. Evol. Microbiol.">
        <title>The Global Catalogue of Microorganisms (GCM) 10K type strain sequencing project: providing services to taxonomists for standard genome sequencing and annotation.</title>
        <authorList>
            <consortium name="The Broad Institute Genomics Platform"/>
            <consortium name="The Broad Institute Genome Sequencing Center for Infectious Disease"/>
            <person name="Wu L."/>
            <person name="Ma J."/>
        </authorList>
    </citation>
    <scope>NUCLEOTIDE SEQUENCE [LARGE SCALE GENOMIC DNA]</scope>
    <source>
        <strain evidence="6">NBRC 110633</strain>
    </source>
</reference>
<evidence type="ECO:0000256" key="3">
    <source>
        <dbReference type="ARBA" id="ARBA00022691"/>
    </source>
</evidence>
<keyword evidence="3" id="KW-0949">S-adenosyl-L-methionine</keyword>
<evidence type="ECO:0000313" key="5">
    <source>
        <dbReference type="EMBL" id="GLR03911.1"/>
    </source>
</evidence>
<dbReference type="SUPFAM" id="SSF53335">
    <property type="entry name" value="S-adenosyl-L-methionine-dependent methyltransferases"/>
    <property type="match status" value="1"/>
</dbReference>
<comment type="caution">
    <text evidence="5">The sequence shown here is derived from an EMBL/GenBank/DDBJ whole genome shotgun (WGS) entry which is preliminary data.</text>
</comment>
<proteinExistence type="predicted"/>
<name>A0ABQ5Y375_9VIBR</name>
<organism evidence="5 6">
    <name type="scientific">Vibrio hyugaensis</name>
    <dbReference type="NCBI Taxonomy" id="1534743"/>
    <lineage>
        <taxon>Bacteria</taxon>
        <taxon>Pseudomonadati</taxon>
        <taxon>Pseudomonadota</taxon>
        <taxon>Gammaproteobacteria</taxon>
        <taxon>Vibrionales</taxon>
        <taxon>Vibrionaceae</taxon>
        <taxon>Vibrio</taxon>
    </lineage>
</organism>
<dbReference type="InterPro" id="IPR029063">
    <property type="entry name" value="SAM-dependent_MTases_sf"/>
</dbReference>
<accession>A0ABQ5Y375</accession>
<dbReference type="CDD" id="cd02440">
    <property type="entry name" value="AdoMet_MTases"/>
    <property type="match status" value="1"/>
</dbReference>
<dbReference type="GO" id="GO:0032259">
    <property type="term" value="P:methylation"/>
    <property type="evidence" value="ECO:0007669"/>
    <property type="project" value="UniProtKB-KW"/>
</dbReference>
<dbReference type="EMBL" id="BSOE01000019">
    <property type="protein sequence ID" value="GLR03911.1"/>
    <property type="molecule type" value="Genomic_DNA"/>
</dbReference>
<evidence type="ECO:0000256" key="2">
    <source>
        <dbReference type="ARBA" id="ARBA00022679"/>
    </source>
</evidence>
<dbReference type="InterPro" id="IPR041698">
    <property type="entry name" value="Methyltransf_25"/>
</dbReference>
<dbReference type="RefSeq" id="WP_045401517.1">
    <property type="nucleotide sequence ID" value="NZ_BBLD01000044.1"/>
</dbReference>
<gene>
    <name evidence="5" type="ORF">GCM10007906_14980</name>
</gene>
<evidence type="ECO:0000256" key="1">
    <source>
        <dbReference type="ARBA" id="ARBA00022603"/>
    </source>
</evidence>
<keyword evidence="2" id="KW-0808">Transferase</keyword>
<keyword evidence="6" id="KW-1185">Reference proteome</keyword>
<dbReference type="GO" id="GO:0008168">
    <property type="term" value="F:methyltransferase activity"/>
    <property type="evidence" value="ECO:0007669"/>
    <property type="project" value="UniProtKB-KW"/>
</dbReference>
<dbReference type="Proteomes" id="UP001156669">
    <property type="component" value="Unassembled WGS sequence"/>
</dbReference>
<protein>
    <submittedName>
        <fullName evidence="5">Methyltransferase</fullName>
    </submittedName>
</protein>
<dbReference type="PANTHER" id="PTHR43464:SF19">
    <property type="entry name" value="UBIQUINONE BIOSYNTHESIS O-METHYLTRANSFERASE, MITOCHONDRIAL"/>
    <property type="match status" value="1"/>
</dbReference>
<dbReference type="Pfam" id="PF13649">
    <property type="entry name" value="Methyltransf_25"/>
    <property type="match status" value="1"/>
</dbReference>
<sequence length="210" mass="23866">MKTNYLIHEEMYVQARQAGWEGWGGNERIFKPMLVERFLALEGRPTQGKLLELGCGEGHHCRAFCQQGFEVTGVDISETAILWAKEKAQSEGVAGTYYVADLTAESLELTERYDVVIDGNCLHCIIRNDRTTFLNHVYRLLSEKGTFFVSSLCSKDTNSYHIYKDGYAYRCIPSKESLVSELERAGFEVRKVQVYERDTSNHITVCAVKA</sequence>
<feature type="domain" description="Methyltransferase" evidence="4">
    <location>
        <begin position="51"/>
        <end position="145"/>
    </location>
</feature>
<evidence type="ECO:0000259" key="4">
    <source>
        <dbReference type="Pfam" id="PF13649"/>
    </source>
</evidence>